<proteinExistence type="inferred from homology"/>
<dbReference type="GO" id="GO:0009338">
    <property type="term" value="C:exodeoxyribonuclease V complex"/>
    <property type="evidence" value="ECO:0007669"/>
    <property type="project" value="InterPro"/>
</dbReference>
<dbReference type="HAMAP" id="MF_01487">
    <property type="entry name" value="RecD"/>
    <property type="match status" value="1"/>
</dbReference>
<evidence type="ECO:0000259" key="12">
    <source>
        <dbReference type="Pfam" id="PF13538"/>
    </source>
</evidence>
<sequence>MTSIQIALRGAGLLRAFNEAGVLSAADVHVAVRLGRLGREESESALFAAALAVRAVRSGSVCLELAQMREIGIDADETWETTIDPATLPWPEFDDVLAALRVSPLVVGGTAGPLRPLRLVEDRREGGPLLYLDRYYQQEQTIRRVLTERSDRHPVVDPAVVRRELDRLFTTPGTEPGSTAPDRQRLAAALAATHWTTVVAGGPGTGKTHTIARIIALLDAHQRANPKAPALRVALAAPTGKAAARLQEAVRDQAVELGLPELSASTLHRLLGWQRGRGTRFRYHEFNRLPYDVIVVDETSMVSLTMMSRLMAALRPDTRLVLVGDPDQLASVDAGAVLADLVAGPVVGTPNPVLEQIIGPAGGSAADPEALTALEQTRLRGGIVRLTRGRRFGGRIADLAVAVRAGDSETALGLLRDGGDALSLCAPEDTAAVRADVVTAARQVTDAALAGDAAAALSALESHRLLCAHRQGPFGVERWDRMAGEWAVAAGAGPDSGQPTWYPGQPLLVTANDHEARIYNGDTGVVIRQPDGSLRVALQRGSEPYLVHPTQFPSVVTVFAMTIHRSQGSQYDAVTIVLPEPESTLLTRELLYTAITRARGHVRIIGTDAAIRAATARRVLRASGLSQRGE</sequence>
<evidence type="ECO:0000256" key="4">
    <source>
        <dbReference type="ARBA" id="ARBA00022801"/>
    </source>
</evidence>
<accession>A0A4U8VUT5</accession>
<keyword evidence="9 11" id="KW-0234">DNA repair</keyword>
<dbReference type="Gene3D" id="3.40.50.300">
    <property type="entry name" value="P-loop containing nucleotide triphosphate hydrolases"/>
    <property type="match status" value="3"/>
</dbReference>
<dbReference type="EMBL" id="LR215973">
    <property type="protein sequence ID" value="VFA97241.1"/>
    <property type="molecule type" value="Genomic_DNA"/>
</dbReference>
<dbReference type="Pfam" id="PF13538">
    <property type="entry name" value="UvrD_C_2"/>
    <property type="match status" value="1"/>
</dbReference>
<feature type="domain" description="UvrD-like helicase C-terminal" evidence="12">
    <location>
        <begin position="558"/>
        <end position="605"/>
    </location>
</feature>
<evidence type="ECO:0000313" key="14">
    <source>
        <dbReference type="EMBL" id="VFA97241.1"/>
    </source>
</evidence>
<feature type="binding site" evidence="11">
    <location>
        <begin position="201"/>
        <end position="208"/>
    </location>
    <ligand>
        <name>ATP</name>
        <dbReference type="ChEBI" id="CHEBI:30616"/>
    </ligand>
</feature>
<keyword evidence="4 11" id="KW-0378">Hydrolase</keyword>
<evidence type="ECO:0000313" key="15">
    <source>
        <dbReference type="Proteomes" id="UP000290439"/>
    </source>
</evidence>
<comment type="similarity">
    <text evidence="11">Belongs to the RecD family.</text>
</comment>
<reference evidence="14 15" key="1">
    <citation type="submission" date="2019-02" db="EMBL/GenBank/DDBJ databases">
        <authorList>
            <consortium name="Pathogen Informatics"/>
        </authorList>
    </citation>
    <scope>NUCLEOTIDE SEQUENCE [LARGE SCALE GENOMIC DNA]</scope>
    <source>
        <strain evidence="14 15">3012STDY6756504</strain>
    </source>
</reference>
<keyword evidence="10 11" id="KW-0413">Isomerase</keyword>
<dbReference type="InterPro" id="IPR027785">
    <property type="entry name" value="UvrD-like_helicase_C"/>
</dbReference>
<keyword evidence="5 11" id="KW-0347">Helicase</keyword>
<dbReference type="Proteomes" id="UP000290439">
    <property type="component" value="Chromosome"/>
</dbReference>
<dbReference type="InterPro" id="IPR050534">
    <property type="entry name" value="Coronavir_polyprotein_1ab"/>
</dbReference>
<dbReference type="Pfam" id="PF13245">
    <property type="entry name" value="AAA_19"/>
    <property type="match status" value="1"/>
</dbReference>
<comment type="catalytic activity">
    <reaction evidence="11">
        <text>ATP + H2O = ADP + phosphate + H(+)</text>
        <dbReference type="Rhea" id="RHEA:13065"/>
        <dbReference type="ChEBI" id="CHEBI:15377"/>
        <dbReference type="ChEBI" id="CHEBI:15378"/>
        <dbReference type="ChEBI" id="CHEBI:30616"/>
        <dbReference type="ChEBI" id="CHEBI:43474"/>
        <dbReference type="ChEBI" id="CHEBI:456216"/>
        <dbReference type="EC" id="5.6.2.3"/>
    </reaction>
</comment>
<name>A0A4U8VUT5_9NOCA</name>
<dbReference type="GO" id="GO:0016887">
    <property type="term" value="F:ATP hydrolysis activity"/>
    <property type="evidence" value="ECO:0007669"/>
    <property type="project" value="RHEA"/>
</dbReference>
<dbReference type="NCBIfam" id="TIGR01447">
    <property type="entry name" value="recD"/>
    <property type="match status" value="1"/>
</dbReference>
<feature type="domain" description="RecBCD enzyme subunit RecD N-terminal" evidence="13">
    <location>
        <begin position="19"/>
        <end position="123"/>
    </location>
</feature>
<dbReference type="GO" id="GO:0003677">
    <property type="term" value="F:DNA binding"/>
    <property type="evidence" value="ECO:0007669"/>
    <property type="project" value="UniProtKB-UniRule"/>
</dbReference>
<evidence type="ECO:0000256" key="2">
    <source>
        <dbReference type="ARBA" id="ARBA00022741"/>
    </source>
</evidence>
<dbReference type="InterPro" id="IPR049550">
    <property type="entry name" value="RecD_N"/>
</dbReference>
<evidence type="ECO:0000256" key="8">
    <source>
        <dbReference type="ARBA" id="ARBA00023125"/>
    </source>
</evidence>
<dbReference type="CDD" id="cd17933">
    <property type="entry name" value="DEXSc_RecD-like"/>
    <property type="match status" value="1"/>
</dbReference>
<dbReference type="GO" id="GO:0000724">
    <property type="term" value="P:double-strand break repair via homologous recombination"/>
    <property type="evidence" value="ECO:0007669"/>
    <property type="project" value="UniProtKB-UniRule"/>
</dbReference>
<comment type="function">
    <text evidence="11">A helicase/nuclease that prepares dsDNA breaks (DSB) for recombinational DNA repair. Binds to DSBs and unwinds DNA via a highly rapid and processive ATP-dependent bidirectional helicase activity. Unwinds dsDNA until it encounters a Chi (crossover hotspot instigator) sequence from the 3' direction. Cuts ssDNA a few nucleotides 3' to the Chi site. The properties and activities of the enzyme are changed at Chi. The Chi-altered holoenzyme produces a long 3'-ssDNA overhang and facilitates RecA-binding to the ssDNA for homologous DNA recombination and repair. Holoenzyme degrades any linearized DNA that is unable to undergo homologous recombination. In the holoenzyme this subunit has ssDNA-dependent ATPase and 5'-3' helicase activity. When added to pre-assembled RecBC greatly stimulates nuclease activity and augments holoenzyme processivity. Negatively regulates the RecA-loading ability of RecBCD.</text>
</comment>
<protein>
    <recommendedName>
        <fullName evidence="11">RecBCD enzyme subunit RecD</fullName>
        <ecNumber evidence="11">5.6.2.3</ecNumber>
    </recommendedName>
    <alternativeName>
        <fullName evidence="11">DNA 5'-3' helicase subunit RecD</fullName>
    </alternativeName>
    <alternativeName>
        <fullName evidence="11">Exonuclease V subunit RecD</fullName>
        <shortName evidence="11">ExoV subunit RecD</shortName>
    </alternativeName>
    <alternativeName>
        <fullName evidence="11">Helicase/nuclease RecBCD subunit RecD</fullName>
    </alternativeName>
</protein>
<dbReference type="EC" id="5.6.2.3" evidence="11"/>
<keyword evidence="8 11" id="KW-0238">DNA-binding</keyword>
<dbReference type="GO" id="GO:0043139">
    <property type="term" value="F:5'-3' DNA helicase activity"/>
    <property type="evidence" value="ECO:0007669"/>
    <property type="project" value="UniProtKB-UniRule"/>
</dbReference>
<dbReference type="GO" id="GO:0005524">
    <property type="term" value="F:ATP binding"/>
    <property type="evidence" value="ECO:0007669"/>
    <property type="project" value="UniProtKB-UniRule"/>
</dbReference>
<dbReference type="RefSeq" id="WP_130916177.1">
    <property type="nucleotide sequence ID" value="NZ_LR215973.1"/>
</dbReference>
<evidence type="ECO:0000256" key="6">
    <source>
        <dbReference type="ARBA" id="ARBA00022839"/>
    </source>
</evidence>
<dbReference type="PANTHER" id="PTHR43788:SF6">
    <property type="entry name" value="DNA HELICASE B"/>
    <property type="match status" value="1"/>
</dbReference>
<dbReference type="InterPro" id="IPR006344">
    <property type="entry name" value="RecD"/>
</dbReference>
<dbReference type="GO" id="GO:0017116">
    <property type="term" value="F:single-stranded DNA helicase activity"/>
    <property type="evidence" value="ECO:0007669"/>
    <property type="project" value="TreeGrafter"/>
</dbReference>
<dbReference type="InterPro" id="IPR041851">
    <property type="entry name" value="RecD_N_sf"/>
</dbReference>
<dbReference type="SUPFAM" id="SSF52540">
    <property type="entry name" value="P-loop containing nucleoside triphosphate hydrolases"/>
    <property type="match status" value="1"/>
</dbReference>
<comment type="subunit">
    <text evidence="11">Heterotrimer of RecB, RecC and RecD. All subunits contribute to DNA-binding.</text>
</comment>
<dbReference type="Pfam" id="PF21185">
    <property type="entry name" value="RecD_N"/>
    <property type="match status" value="1"/>
</dbReference>
<evidence type="ECO:0000256" key="5">
    <source>
        <dbReference type="ARBA" id="ARBA00022806"/>
    </source>
</evidence>
<keyword evidence="3 11" id="KW-0227">DNA damage</keyword>
<evidence type="ECO:0000256" key="3">
    <source>
        <dbReference type="ARBA" id="ARBA00022763"/>
    </source>
</evidence>
<evidence type="ECO:0000256" key="10">
    <source>
        <dbReference type="ARBA" id="ARBA00023235"/>
    </source>
</evidence>
<dbReference type="CDD" id="cd18809">
    <property type="entry name" value="SF1_C_RecD"/>
    <property type="match status" value="1"/>
</dbReference>
<evidence type="ECO:0000256" key="7">
    <source>
        <dbReference type="ARBA" id="ARBA00022840"/>
    </source>
</evidence>
<dbReference type="AlphaFoldDB" id="A0A4U8VUT5"/>
<evidence type="ECO:0000256" key="11">
    <source>
        <dbReference type="HAMAP-Rule" id="MF_01487"/>
    </source>
</evidence>
<keyword evidence="7 11" id="KW-0067">ATP-binding</keyword>
<evidence type="ECO:0000259" key="13">
    <source>
        <dbReference type="Pfam" id="PF21185"/>
    </source>
</evidence>
<organism evidence="14 15">
    <name type="scientific">Nocardia cyriacigeorgica</name>
    <dbReference type="NCBI Taxonomy" id="135487"/>
    <lineage>
        <taxon>Bacteria</taxon>
        <taxon>Bacillati</taxon>
        <taxon>Actinomycetota</taxon>
        <taxon>Actinomycetes</taxon>
        <taxon>Mycobacteriales</taxon>
        <taxon>Nocardiaceae</taxon>
        <taxon>Nocardia</taxon>
    </lineage>
</organism>
<gene>
    <name evidence="11 14" type="primary">recD</name>
    <name evidence="14" type="ORF">NCTC10797_01001</name>
</gene>
<dbReference type="InterPro" id="IPR027417">
    <property type="entry name" value="P-loop_NTPase"/>
</dbReference>
<dbReference type="PANTHER" id="PTHR43788">
    <property type="entry name" value="DNA2/NAM7 HELICASE FAMILY MEMBER"/>
    <property type="match status" value="1"/>
</dbReference>
<dbReference type="GO" id="GO:0008854">
    <property type="term" value="F:exodeoxyribonuclease V activity"/>
    <property type="evidence" value="ECO:0007669"/>
    <property type="project" value="InterPro"/>
</dbReference>
<keyword evidence="2 11" id="KW-0547">Nucleotide-binding</keyword>
<comment type="miscellaneous">
    <text evidence="11">In the RecBCD complex, RecB has a slow 3'-5' helicase, an exonuclease activity and loads RecA onto ssDNA, RecD has a fast 5'-3' helicase activity, while RecC stimulates the ATPase and processivity of the RecB helicase and contributes to recognition of the Chi site.</text>
</comment>
<dbReference type="Gene3D" id="1.10.10.1020">
    <property type="entry name" value="RecBCD complex, subunit RecD, N-terminal domain"/>
    <property type="match status" value="1"/>
</dbReference>
<evidence type="ECO:0000256" key="9">
    <source>
        <dbReference type="ARBA" id="ARBA00023204"/>
    </source>
</evidence>
<evidence type="ECO:0000256" key="1">
    <source>
        <dbReference type="ARBA" id="ARBA00022722"/>
    </source>
</evidence>
<keyword evidence="1 11" id="KW-0540">Nuclease</keyword>
<keyword evidence="6 11" id="KW-0269">Exonuclease</keyword>